<feature type="compositionally biased region" description="Low complexity" evidence="8">
    <location>
        <begin position="288"/>
        <end position="304"/>
    </location>
</feature>
<evidence type="ECO:0000256" key="1">
    <source>
        <dbReference type="ARBA" id="ARBA00004167"/>
    </source>
</evidence>
<evidence type="ECO:0000256" key="6">
    <source>
        <dbReference type="ARBA" id="ARBA00048679"/>
    </source>
</evidence>
<proteinExistence type="predicted"/>
<evidence type="ECO:0000256" key="3">
    <source>
        <dbReference type="ARBA" id="ARBA00022729"/>
    </source>
</evidence>
<evidence type="ECO:0000313" key="12">
    <source>
        <dbReference type="Proteomes" id="UP001367508"/>
    </source>
</evidence>
<feature type="chain" id="PRO_5043009279" description="non-specific serine/threonine protein kinase" evidence="9">
    <location>
        <begin position="31"/>
        <end position="304"/>
    </location>
</feature>
<keyword evidence="3 9" id="KW-0732">Signal</keyword>
<dbReference type="Proteomes" id="UP001367508">
    <property type="component" value="Unassembled WGS sequence"/>
</dbReference>
<protein>
    <recommendedName>
        <fullName evidence="2">non-specific serine/threonine protein kinase</fullName>
        <ecNumber evidence="2">2.7.11.1</ecNumber>
    </recommendedName>
</protein>
<evidence type="ECO:0000256" key="5">
    <source>
        <dbReference type="ARBA" id="ARBA00047899"/>
    </source>
</evidence>
<dbReference type="PROSITE" id="PS50026">
    <property type="entry name" value="EGF_3"/>
    <property type="match status" value="1"/>
</dbReference>
<comment type="caution">
    <text evidence="7">Lacks conserved residue(s) required for the propagation of feature annotation.</text>
</comment>
<evidence type="ECO:0000313" key="11">
    <source>
        <dbReference type="EMBL" id="KAK7314585.1"/>
    </source>
</evidence>
<name>A0AAN9PW34_CANGL</name>
<dbReference type="PANTHER" id="PTHR33138">
    <property type="entry name" value="OS01G0690200 PROTEIN"/>
    <property type="match status" value="1"/>
</dbReference>
<sequence>MPPLISPLSSFIKTFLFLSLFFSTYLSSDADGYTACEPFSCGDFSNISYPFWYKGQPSYCGHPKFKLDCQQDNVTIDILSQKFHVIGMSQTSQILKIARLDLWGGLPCPKEYINVDLDFDFFNLTSNDVNFTLLYGCNPIPYTSGTSDPLITFECSIDGDFRVAYLVLSSEVVDFKVLGCKNSISVPLLKLPFQEDNWNMTVESVFGEGFEVEWSGVNEDKCDGCKNSGGICGHNASMNAFMCLCPNHQPYFGGVCSKSLAKSPLKPTTKTPKSREPTSAEALVPLNSSSSEKQSDSPSMCSSF</sequence>
<dbReference type="EC" id="2.7.11.1" evidence="2"/>
<feature type="region of interest" description="Disordered" evidence="8">
    <location>
        <begin position="263"/>
        <end position="304"/>
    </location>
</feature>
<comment type="caution">
    <text evidence="11">The sequence shown here is derived from an EMBL/GenBank/DDBJ whole genome shotgun (WGS) entry which is preliminary data.</text>
</comment>
<evidence type="ECO:0000256" key="7">
    <source>
        <dbReference type="PROSITE-ProRule" id="PRU00076"/>
    </source>
</evidence>
<dbReference type="InterPro" id="IPR000742">
    <property type="entry name" value="EGF"/>
</dbReference>
<dbReference type="InterPro" id="IPR032872">
    <property type="entry name" value="WAK_assoc_C"/>
</dbReference>
<dbReference type="Pfam" id="PF14380">
    <property type="entry name" value="WAK_assoc"/>
    <property type="match status" value="1"/>
</dbReference>
<comment type="subcellular location">
    <subcellularLocation>
        <location evidence="1">Membrane</location>
        <topology evidence="1">Single-pass membrane protein</topology>
    </subcellularLocation>
</comment>
<comment type="catalytic activity">
    <reaction evidence="6">
        <text>L-seryl-[protein] + ATP = O-phospho-L-seryl-[protein] + ADP + H(+)</text>
        <dbReference type="Rhea" id="RHEA:17989"/>
        <dbReference type="Rhea" id="RHEA-COMP:9863"/>
        <dbReference type="Rhea" id="RHEA-COMP:11604"/>
        <dbReference type="ChEBI" id="CHEBI:15378"/>
        <dbReference type="ChEBI" id="CHEBI:29999"/>
        <dbReference type="ChEBI" id="CHEBI:30616"/>
        <dbReference type="ChEBI" id="CHEBI:83421"/>
        <dbReference type="ChEBI" id="CHEBI:456216"/>
        <dbReference type="EC" id="2.7.11.1"/>
    </reaction>
</comment>
<evidence type="ECO:0000256" key="9">
    <source>
        <dbReference type="SAM" id="SignalP"/>
    </source>
</evidence>
<dbReference type="GO" id="GO:0016020">
    <property type="term" value="C:membrane"/>
    <property type="evidence" value="ECO:0007669"/>
    <property type="project" value="UniProtKB-SubCell"/>
</dbReference>
<feature type="domain" description="EGF-like" evidence="10">
    <location>
        <begin position="218"/>
        <end position="257"/>
    </location>
</feature>
<accession>A0AAN9PW34</accession>
<evidence type="ECO:0000259" key="10">
    <source>
        <dbReference type="PROSITE" id="PS50026"/>
    </source>
</evidence>
<evidence type="ECO:0000256" key="4">
    <source>
        <dbReference type="ARBA" id="ARBA00023180"/>
    </source>
</evidence>
<keyword evidence="7" id="KW-1015">Disulfide bond</keyword>
<keyword evidence="4" id="KW-0325">Glycoprotein</keyword>
<gene>
    <name evidence="11" type="ORF">VNO77_33111</name>
</gene>
<comment type="catalytic activity">
    <reaction evidence="5">
        <text>L-threonyl-[protein] + ATP = O-phospho-L-threonyl-[protein] + ADP + H(+)</text>
        <dbReference type="Rhea" id="RHEA:46608"/>
        <dbReference type="Rhea" id="RHEA-COMP:11060"/>
        <dbReference type="Rhea" id="RHEA-COMP:11605"/>
        <dbReference type="ChEBI" id="CHEBI:15378"/>
        <dbReference type="ChEBI" id="CHEBI:30013"/>
        <dbReference type="ChEBI" id="CHEBI:30616"/>
        <dbReference type="ChEBI" id="CHEBI:61977"/>
        <dbReference type="ChEBI" id="CHEBI:456216"/>
        <dbReference type="EC" id="2.7.11.1"/>
    </reaction>
</comment>
<keyword evidence="12" id="KW-1185">Reference proteome</keyword>
<dbReference type="AlphaFoldDB" id="A0AAN9PW34"/>
<feature type="signal peptide" evidence="9">
    <location>
        <begin position="1"/>
        <end position="30"/>
    </location>
</feature>
<dbReference type="GO" id="GO:0004674">
    <property type="term" value="F:protein serine/threonine kinase activity"/>
    <property type="evidence" value="ECO:0007669"/>
    <property type="project" value="UniProtKB-EC"/>
</dbReference>
<keyword evidence="7" id="KW-0245">EGF-like domain</keyword>
<reference evidence="11 12" key="1">
    <citation type="submission" date="2024-01" db="EMBL/GenBank/DDBJ databases">
        <title>The genomes of 5 underutilized Papilionoideae crops provide insights into root nodulation and disease resistanc.</title>
        <authorList>
            <person name="Jiang F."/>
        </authorList>
    </citation>
    <scope>NUCLEOTIDE SEQUENCE [LARGE SCALE GENOMIC DNA]</scope>
    <source>
        <strain evidence="11">LVBAO_FW01</strain>
        <tissue evidence="11">Leaves</tissue>
    </source>
</reference>
<dbReference type="Pfam" id="PF13947">
    <property type="entry name" value="GUB_WAK_bind"/>
    <property type="match status" value="1"/>
</dbReference>
<feature type="disulfide bond" evidence="7">
    <location>
        <begin position="222"/>
        <end position="232"/>
    </location>
</feature>
<organism evidence="11 12">
    <name type="scientific">Canavalia gladiata</name>
    <name type="common">Sword bean</name>
    <name type="synonym">Dolichos gladiatus</name>
    <dbReference type="NCBI Taxonomy" id="3824"/>
    <lineage>
        <taxon>Eukaryota</taxon>
        <taxon>Viridiplantae</taxon>
        <taxon>Streptophyta</taxon>
        <taxon>Embryophyta</taxon>
        <taxon>Tracheophyta</taxon>
        <taxon>Spermatophyta</taxon>
        <taxon>Magnoliopsida</taxon>
        <taxon>eudicotyledons</taxon>
        <taxon>Gunneridae</taxon>
        <taxon>Pentapetalae</taxon>
        <taxon>rosids</taxon>
        <taxon>fabids</taxon>
        <taxon>Fabales</taxon>
        <taxon>Fabaceae</taxon>
        <taxon>Papilionoideae</taxon>
        <taxon>50 kb inversion clade</taxon>
        <taxon>NPAAA clade</taxon>
        <taxon>indigoferoid/millettioid clade</taxon>
        <taxon>Phaseoleae</taxon>
        <taxon>Canavalia</taxon>
    </lineage>
</organism>
<dbReference type="GO" id="GO:0030247">
    <property type="term" value="F:polysaccharide binding"/>
    <property type="evidence" value="ECO:0007669"/>
    <property type="project" value="InterPro"/>
</dbReference>
<dbReference type="InterPro" id="IPR025287">
    <property type="entry name" value="WAK_GUB"/>
</dbReference>
<dbReference type="PANTHER" id="PTHR33138:SF79">
    <property type="entry name" value="WALL-ASSOCIATED RECEPTOR KINASE GALACTURONAN-BINDING DOMAIN-CONTAINING PROTEIN"/>
    <property type="match status" value="1"/>
</dbReference>
<dbReference type="EMBL" id="JAYMYQ010000008">
    <property type="protein sequence ID" value="KAK7314585.1"/>
    <property type="molecule type" value="Genomic_DNA"/>
</dbReference>
<evidence type="ECO:0000256" key="8">
    <source>
        <dbReference type="SAM" id="MobiDB-lite"/>
    </source>
</evidence>
<evidence type="ECO:0000256" key="2">
    <source>
        <dbReference type="ARBA" id="ARBA00012513"/>
    </source>
</evidence>